<keyword evidence="11" id="KW-0883">Thioether bond</keyword>
<evidence type="ECO:0000256" key="18">
    <source>
        <dbReference type="ARBA" id="ARBA00049518"/>
    </source>
</evidence>
<dbReference type="AlphaFoldDB" id="A0AAE3KJ99"/>
<proteinExistence type="inferred from homology"/>
<dbReference type="EC" id="1.8.7.1" evidence="5"/>
<evidence type="ECO:0000256" key="3">
    <source>
        <dbReference type="ARBA" id="ARBA00005096"/>
    </source>
</evidence>
<comment type="catalytic activity">
    <reaction evidence="18">
        <text>hydrogen sulfide + 6 oxidized [2Fe-2S]-[ferredoxin] + 3 H2O = sulfite + 6 reduced [2Fe-2S]-[ferredoxin] + 7 H(+)</text>
        <dbReference type="Rhea" id="RHEA:23132"/>
        <dbReference type="Rhea" id="RHEA-COMP:10000"/>
        <dbReference type="Rhea" id="RHEA-COMP:10001"/>
        <dbReference type="ChEBI" id="CHEBI:15377"/>
        <dbReference type="ChEBI" id="CHEBI:15378"/>
        <dbReference type="ChEBI" id="CHEBI:17359"/>
        <dbReference type="ChEBI" id="CHEBI:29919"/>
        <dbReference type="ChEBI" id="CHEBI:33737"/>
        <dbReference type="ChEBI" id="CHEBI:33738"/>
        <dbReference type="EC" id="1.8.7.1"/>
    </reaction>
</comment>
<evidence type="ECO:0000256" key="11">
    <source>
        <dbReference type="ARBA" id="ARBA00022784"/>
    </source>
</evidence>
<keyword evidence="28" id="KW-1185">Reference proteome</keyword>
<dbReference type="Gene3D" id="1.10.10.1100">
    <property type="entry name" value="BFD-like [2Fe-2S]-binding domain"/>
    <property type="match status" value="1"/>
</dbReference>
<feature type="domain" description="Nitrite/Sulfite reductase ferredoxin-like" evidence="23">
    <location>
        <begin position="552"/>
        <end position="613"/>
    </location>
</feature>
<dbReference type="InterPro" id="IPR012744">
    <property type="entry name" value="Nitri_red_NirB"/>
</dbReference>
<evidence type="ECO:0000313" key="27">
    <source>
        <dbReference type="EMBL" id="MCP2168817.1"/>
    </source>
</evidence>
<dbReference type="InterPro" id="IPR036136">
    <property type="entry name" value="Nit/Sulf_reduc_fer-like_dom_sf"/>
</dbReference>
<keyword evidence="16 20" id="KW-0534">Nitrate assimilation</keyword>
<keyword evidence="7 21" id="KW-0349">Heme</keyword>
<evidence type="ECO:0000313" key="28">
    <source>
        <dbReference type="Proteomes" id="UP001206128"/>
    </source>
</evidence>
<evidence type="ECO:0000256" key="8">
    <source>
        <dbReference type="ARBA" id="ARBA00022630"/>
    </source>
</evidence>
<gene>
    <name evidence="27" type="ORF">LX83_005695</name>
</gene>
<sequence>MTRRLVVVGHGMVGHRLVQALRDRDTAGEWRVVVLGEEARPAYDRVALSSYVDTWDPGTLTLPGVDFTGDDLVELNLGDPVAAIDRERRVVRTASGVEHGYDALVLATGSRPFVPPVPGHDLPGCHVYRTIEDLDGIRAGAATSPVGVVVGGGLLGLEAANALRLLGLTAHVVEMAPRLMPLQVDEGGGALLSRQIQRLGLSVHCGVSTSRIEAGPDGAVHRVVLSDDTVIDTGLVVFSAGVRPRDELARAAGLAVGERGGVVVDDTMRTSDEHIWAVGECACVGGRVYGLVGPGNAMAEVVADQLLGGRASFPGADTSTKLKLLGVDVASFGDAHASTPGALEVVHNDPVSGAYKKLVISDDAKTLLGGVLVGDASGYATLRPLVGRPLPADPGTLVAPAGGAGTGVGVGALPDDAQVCSCHAVTKATITEAITSGAATDVAAIKSCTKAGTGCGSCVPMLKQLLANCGVEQSTALCEHFSQSRAELFEIIRTNGISTFSALIEAHGRGRGCDICKPAVASILASLGRGHVLEGERAGLQDTNDQFLANMQRNGTYSVVPRIPGGEITPEKLMVIAEVAKDFGLYTKITGGQRIDLLGATVDQLPQIWKRLVDAGFESGHAYGKALRTVKSCVGSTWCRYGVQDSVSMAIRLELRYRGLRSPHKIKAGVSGCARECAEARGKDFGVIATDKGWNLYVGGNGGFTPRHADLLASDVDDETLIRLIDRFLMFYIRTADRLQRTSAWIENLAGGLDQLRAVIVDDSLGICAELEEAMARHIESYSDEWRGVLDDPRKLARFSSFVNAPGTPDPTISFREERGQRVPVSLGTPEVVAR</sequence>
<dbReference type="GO" id="GO:0051537">
    <property type="term" value="F:2 iron, 2 sulfur cluster binding"/>
    <property type="evidence" value="ECO:0007669"/>
    <property type="project" value="UniProtKB-KW"/>
</dbReference>
<evidence type="ECO:0000256" key="12">
    <source>
        <dbReference type="ARBA" id="ARBA00022827"/>
    </source>
</evidence>
<keyword evidence="6 21" id="KW-0004">4Fe-4S</keyword>
<feature type="domain" description="NADH-rubredoxin oxidoreductase C-terminal" evidence="26">
    <location>
        <begin position="319"/>
        <end position="385"/>
    </location>
</feature>
<dbReference type="Pfam" id="PF07992">
    <property type="entry name" value="Pyr_redox_2"/>
    <property type="match status" value="1"/>
</dbReference>
<dbReference type="PRINTS" id="PR00411">
    <property type="entry name" value="PNDRDTASEI"/>
</dbReference>
<dbReference type="FunFam" id="3.30.413.10:FF:000007">
    <property type="entry name" value="Nitrite reductase [NAD(P)H] large subunit"/>
    <property type="match status" value="1"/>
</dbReference>
<dbReference type="GO" id="GO:0046872">
    <property type="term" value="F:metal ion binding"/>
    <property type="evidence" value="ECO:0007669"/>
    <property type="project" value="UniProtKB-KW"/>
</dbReference>
<keyword evidence="10 21" id="KW-0479">Metal-binding</keyword>
<dbReference type="InterPro" id="IPR007419">
    <property type="entry name" value="BFD-like_2Fe2S-bd_dom"/>
</dbReference>
<comment type="pathway">
    <text evidence="3">Nitrogen metabolism; nitrate reduction (assimilation).</text>
</comment>
<evidence type="ECO:0000256" key="13">
    <source>
        <dbReference type="ARBA" id="ARBA00023002"/>
    </source>
</evidence>
<dbReference type="InterPro" id="IPR041575">
    <property type="entry name" value="Rubredoxin_C"/>
</dbReference>
<dbReference type="Gene3D" id="3.50.50.60">
    <property type="entry name" value="FAD/NAD(P)-binding domain"/>
    <property type="match status" value="2"/>
</dbReference>
<evidence type="ECO:0000259" key="26">
    <source>
        <dbReference type="Pfam" id="PF18267"/>
    </source>
</evidence>
<evidence type="ECO:0000256" key="5">
    <source>
        <dbReference type="ARBA" id="ARBA00012353"/>
    </source>
</evidence>
<dbReference type="InterPro" id="IPR017121">
    <property type="entry name" value="Nitrite_Rdtase_lsu"/>
</dbReference>
<evidence type="ECO:0000256" key="7">
    <source>
        <dbReference type="ARBA" id="ARBA00022617"/>
    </source>
</evidence>
<dbReference type="NCBIfam" id="TIGR02374">
    <property type="entry name" value="nitri_red_nirB"/>
    <property type="match status" value="1"/>
</dbReference>
<dbReference type="GO" id="GO:0042128">
    <property type="term" value="P:nitrate assimilation"/>
    <property type="evidence" value="ECO:0007669"/>
    <property type="project" value="UniProtKB-UniRule"/>
</dbReference>
<dbReference type="PANTHER" id="PTHR43809:SF1">
    <property type="entry name" value="NITRITE REDUCTASE (NADH) LARGE SUBUNIT"/>
    <property type="match status" value="1"/>
</dbReference>
<keyword evidence="9" id="KW-0001">2Fe-2S</keyword>
<accession>A0AAE3KJ99</accession>
<evidence type="ECO:0000256" key="14">
    <source>
        <dbReference type="ARBA" id="ARBA00023004"/>
    </source>
</evidence>
<dbReference type="InterPro" id="IPR006067">
    <property type="entry name" value="NO2/SO3_Rdtase_4Fe4S_dom"/>
</dbReference>
<keyword evidence="14 21" id="KW-0408">Iron</keyword>
<comment type="cofactor">
    <cofactor evidence="17">
        <name>[2Fe-2S] cluster</name>
        <dbReference type="ChEBI" id="CHEBI:190135"/>
    </cofactor>
</comment>
<evidence type="ECO:0000256" key="17">
    <source>
        <dbReference type="ARBA" id="ARBA00034078"/>
    </source>
</evidence>
<comment type="similarity">
    <text evidence="4">Belongs to the nitrite and sulfite reductase 4Fe-4S domain family.</text>
</comment>
<dbReference type="Pfam" id="PF04324">
    <property type="entry name" value="Fer2_BFD"/>
    <property type="match status" value="1"/>
</dbReference>
<dbReference type="CDD" id="cd19944">
    <property type="entry name" value="NirB_Fer2_BFD-like_2"/>
    <property type="match status" value="1"/>
</dbReference>
<feature type="binding site" evidence="21">
    <location>
        <position position="639"/>
    </location>
    <ligand>
        <name>[4Fe-4S] cluster</name>
        <dbReference type="ChEBI" id="CHEBI:49883"/>
    </ligand>
</feature>
<dbReference type="InterPro" id="IPR005117">
    <property type="entry name" value="NiRdtase/SiRdtase_haem-b_fer"/>
</dbReference>
<dbReference type="Pfam" id="PF01077">
    <property type="entry name" value="NIR_SIR"/>
    <property type="match status" value="1"/>
</dbReference>
<evidence type="ECO:0000256" key="9">
    <source>
        <dbReference type="ARBA" id="ARBA00022714"/>
    </source>
</evidence>
<feature type="domain" description="FAD/NAD(P)-binding" evidence="25">
    <location>
        <begin position="4"/>
        <end position="286"/>
    </location>
</feature>
<dbReference type="NCBIfam" id="NF011565">
    <property type="entry name" value="PRK14989.1"/>
    <property type="match status" value="1"/>
</dbReference>
<evidence type="ECO:0000259" key="23">
    <source>
        <dbReference type="Pfam" id="PF03460"/>
    </source>
</evidence>
<evidence type="ECO:0000259" key="24">
    <source>
        <dbReference type="Pfam" id="PF04324"/>
    </source>
</evidence>
<dbReference type="PROSITE" id="PS00365">
    <property type="entry name" value="NIR_SIR"/>
    <property type="match status" value="1"/>
</dbReference>
<feature type="domain" description="Nitrite/sulphite reductase 4Fe-4S" evidence="22">
    <location>
        <begin position="624"/>
        <end position="760"/>
    </location>
</feature>
<reference evidence="27" key="1">
    <citation type="submission" date="2022-06" db="EMBL/GenBank/DDBJ databases">
        <title>Genomic Encyclopedia of Archaeal and Bacterial Type Strains, Phase II (KMG-II): from individual species to whole genera.</title>
        <authorList>
            <person name="Goeker M."/>
        </authorList>
    </citation>
    <scope>NUCLEOTIDE SEQUENCE</scope>
    <source>
        <strain evidence="27">DSM 43935</strain>
    </source>
</reference>
<keyword evidence="13" id="KW-0560">Oxidoreductase</keyword>
<dbReference type="GO" id="GO:0015980">
    <property type="term" value="P:energy derivation by oxidation of organic compounds"/>
    <property type="evidence" value="ECO:0007669"/>
    <property type="project" value="UniProtKB-ARBA"/>
</dbReference>
<evidence type="ECO:0000256" key="19">
    <source>
        <dbReference type="ARBA" id="ARBA00064211"/>
    </source>
</evidence>
<dbReference type="InterPro" id="IPR041854">
    <property type="entry name" value="BFD-like_2Fe2S-bd_dom_sf"/>
</dbReference>
<dbReference type="InterPro" id="IPR045854">
    <property type="entry name" value="NO2/SO3_Rdtase_4Fe4S_sf"/>
</dbReference>
<keyword evidence="15 21" id="KW-0411">Iron-sulfur</keyword>
<evidence type="ECO:0000256" key="1">
    <source>
        <dbReference type="ARBA" id="ARBA00001974"/>
    </source>
</evidence>
<dbReference type="PANTHER" id="PTHR43809">
    <property type="entry name" value="NITRITE REDUCTASE (NADH) LARGE SUBUNIT"/>
    <property type="match status" value="1"/>
</dbReference>
<evidence type="ECO:0000256" key="2">
    <source>
        <dbReference type="ARBA" id="ARBA00003247"/>
    </source>
</evidence>
<evidence type="ECO:0000256" key="10">
    <source>
        <dbReference type="ARBA" id="ARBA00022723"/>
    </source>
</evidence>
<dbReference type="GO" id="GO:0050311">
    <property type="term" value="F:sulfite reductase (ferredoxin) activity"/>
    <property type="evidence" value="ECO:0007669"/>
    <property type="project" value="UniProtKB-EC"/>
</dbReference>
<feature type="binding site" evidence="21">
    <location>
        <position position="673"/>
    </location>
    <ligand>
        <name>[4Fe-4S] cluster</name>
        <dbReference type="ChEBI" id="CHEBI:49883"/>
    </ligand>
</feature>
<dbReference type="RefSeq" id="WP_253776970.1">
    <property type="nucleotide sequence ID" value="NZ_JAMTCK010000015.1"/>
</dbReference>
<evidence type="ECO:0000256" key="20">
    <source>
        <dbReference type="PIRNR" id="PIRNR037149"/>
    </source>
</evidence>
<dbReference type="GO" id="GO:0098809">
    <property type="term" value="F:nitrite reductase activity"/>
    <property type="evidence" value="ECO:0007669"/>
    <property type="project" value="InterPro"/>
</dbReference>
<dbReference type="Pfam" id="PF03460">
    <property type="entry name" value="NIR_SIR_ferr"/>
    <property type="match status" value="1"/>
</dbReference>
<dbReference type="InterPro" id="IPR036188">
    <property type="entry name" value="FAD/NAD-bd_sf"/>
</dbReference>
<name>A0AAE3KJ99_9PSEU</name>
<dbReference type="Pfam" id="PF18267">
    <property type="entry name" value="Rubredoxin_C"/>
    <property type="match status" value="1"/>
</dbReference>
<dbReference type="Proteomes" id="UP001206128">
    <property type="component" value="Unassembled WGS sequence"/>
</dbReference>
<comment type="cofactor">
    <cofactor evidence="21">
        <name>[4Fe-4S] cluster</name>
        <dbReference type="ChEBI" id="CHEBI:49883"/>
    </cofactor>
    <text evidence="21">Binds 1 [4Fe-4S] cluster per subunit.</text>
</comment>
<dbReference type="GO" id="GO:0020037">
    <property type="term" value="F:heme binding"/>
    <property type="evidence" value="ECO:0007669"/>
    <property type="project" value="InterPro"/>
</dbReference>
<dbReference type="EMBL" id="JAMTCK010000015">
    <property type="protein sequence ID" value="MCP2168817.1"/>
    <property type="molecule type" value="Genomic_DNA"/>
</dbReference>
<dbReference type="InterPro" id="IPR052034">
    <property type="entry name" value="NasD-like"/>
</dbReference>
<evidence type="ECO:0000256" key="4">
    <source>
        <dbReference type="ARBA" id="ARBA00010429"/>
    </source>
</evidence>
<dbReference type="Gene3D" id="3.30.413.10">
    <property type="entry name" value="Sulfite Reductase Hemoprotein, domain 1"/>
    <property type="match status" value="1"/>
</dbReference>
<dbReference type="InterPro" id="IPR006066">
    <property type="entry name" value="NO2/SO3_Rdtase_FeS/sirohaem_BS"/>
</dbReference>
<comment type="cofactor">
    <cofactor evidence="21">
        <name>siroheme</name>
        <dbReference type="ChEBI" id="CHEBI:60052"/>
    </cofactor>
    <text evidence="21">Binds 1 siroheme per subunit.</text>
</comment>
<dbReference type="GO" id="GO:0050660">
    <property type="term" value="F:flavin adenine dinucleotide binding"/>
    <property type="evidence" value="ECO:0007669"/>
    <property type="project" value="UniProtKB-UniRule"/>
</dbReference>
<evidence type="ECO:0000256" key="6">
    <source>
        <dbReference type="ARBA" id="ARBA00022485"/>
    </source>
</evidence>
<dbReference type="PRINTS" id="PR00368">
    <property type="entry name" value="FADPNR"/>
</dbReference>
<feature type="binding site" description="axial binding residue" evidence="21">
    <location>
        <position position="677"/>
    </location>
    <ligand>
        <name>siroheme</name>
        <dbReference type="ChEBI" id="CHEBI:60052"/>
    </ligand>
    <ligandPart>
        <name>Fe</name>
        <dbReference type="ChEBI" id="CHEBI:18248"/>
    </ligandPart>
</feature>
<dbReference type="GO" id="GO:0050661">
    <property type="term" value="F:NADP binding"/>
    <property type="evidence" value="ECO:0007669"/>
    <property type="project" value="UniProtKB-UniRule"/>
</dbReference>
<dbReference type="Gene3D" id="3.30.390.30">
    <property type="match status" value="1"/>
</dbReference>
<dbReference type="InterPro" id="IPR023753">
    <property type="entry name" value="FAD/NAD-binding_dom"/>
</dbReference>
<dbReference type="InterPro" id="IPR016156">
    <property type="entry name" value="FAD/NAD-linked_Rdtase_dimer_sf"/>
</dbReference>
<dbReference type="GO" id="GO:0051539">
    <property type="term" value="F:4 iron, 4 sulfur cluster binding"/>
    <property type="evidence" value="ECO:0007669"/>
    <property type="project" value="UniProtKB-KW"/>
</dbReference>
<evidence type="ECO:0000256" key="15">
    <source>
        <dbReference type="ARBA" id="ARBA00023014"/>
    </source>
</evidence>
<keyword evidence="8 20" id="KW-0285">Flavoprotein</keyword>
<dbReference type="FunFam" id="1.10.10.1100:FF:000002">
    <property type="entry name" value="Nitrite reductase large subunit"/>
    <property type="match status" value="1"/>
</dbReference>
<dbReference type="SUPFAM" id="SSF51905">
    <property type="entry name" value="FAD/NAD(P)-binding domain"/>
    <property type="match status" value="2"/>
</dbReference>
<evidence type="ECO:0000259" key="25">
    <source>
        <dbReference type="Pfam" id="PF07992"/>
    </source>
</evidence>
<protein>
    <recommendedName>
        <fullName evidence="5">assimilatory sulfite reductase (ferredoxin)</fullName>
        <ecNumber evidence="5">1.8.7.1</ecNumber>
    </recommendedName>
</protein>
<dbReference type="SUPFAM" id="SSF56014">
    <property type="entry name" value="Nitrite and sulphite reductase 4Fe-4S domain-like"/>
    <property type="match status" value="1"/>
</dbReference>
<dbReference type="PRINTS" id="PR00397">
    <property type="entry name" value="SIROHAEM"/>
</dbReference>
<evidence type="ECO:0000259" key="22">
    <source>
        <dbReference type="Pfam" id="PF01077"/>
    </source>
</evidence>
<comment type="function">
    <text evidence="2">Catalyzes the reduction of sulfite to sulfide, a step in the biosynthesis of sulfur-containing amino acids and cofactors.</text>
</comment>
<dbReference type="FunFam" id="3.50.50.60:FF:000033">
    <property type="entry name" value="Nitrite reductase [NAD(P)H], large subunit"/>
    <property type="match status" value="1"/>
</dbReference>
<comment type="subunit">
    <text evidence="19">Homodimer which associates with NirD.</text>
</comment>
<dbReference type="CDD" id="cd19943">
    <property type="entry name" value="NirB_Fer2_BFD-like_1"/>
    <property type="match status" value="1"/>
</dbReference>
<feature type="binding site" evidence="21">
    <location>
        <position position="677"/>
    </location>
    <ligand>
        <name>[4Fe-4S] cluster</name>
        <dbReference type="ChEBI" id="CHEBI:49883"/>
    </ligand>
</feature>
<keyword evidence="12 20" id="KW-0274">FAD</keyword>
<comment type="cofactor">
    <cofactor evidence="1 20">
        <name>FAD</name>
        <dbReference type="ChEBI" id="CHEBI:57692"/>
    </cofactor>
</comment>
<evidence type="ECO:0000256" key="16">
    <source>
        <dbReference type="ARBA" id="ARBA00023063"/>
    </source>
</evidence>
<dbReference type="PIRSF" id="PIRSF037149">
    <property type="entry name" value="NirB"/>
    <property type="match status" value="1"/>
</dbReference>
<feature type="binding site" evidence="21">
    <location>
        <position position="633"/>
    </location>
    <ligand>
        <name>[4Fe-4S] cluster</name>
        <dbReference type="ChEBI" id="CHEBI:49883"/>
    </ligand>
</feature>
<evidence type="ECO:0000256" key="21">
    <source>
        <dbReference type="PIRSR" id="PIRSR037149-1"/>
    </source>
</evidence>
<feature type="domain" description="BFD-like [2Fe-2S]-binding" evidence="24">
    <location>
        <begin position="419"/>
        <end position="467"/>
    </location>
</feature>
<organism evidence="27 28">
    <name type="scientific">Goodfellowiella coeruleoviolacea</name>
    <dbReference type="NCBI Taxonomy" id="334858"/>
    <lineage>
        <taxon>Bacteria</taxon>
        <taxon>Bacillati</taxon>
        <taxon>Actinomycetota</taxon>
        <taxon>Actinomycetes</taxon>
        <taxon>Pseudonocardiales</taxon>
        <taxon>Pseudonocardiaceae</taxon>
        <taxon>Goodfellowiella</taxon>
    </lineage>
</organism>
<comment type="caution">
    <text evidence="27">The sequence shown here is derived from an EMBL/GenBank/DDBJ whole genome shotgun (WGS) entry which is preliminary data.</text>
</comment>
<dbReference type="SUPFAM" id="SSF55124">
    <property type="entry name" value="Nitrite/Sulfite reductase N-terminal domain-like"/>
    <property type="match status" value="1"/>
</dbReference>